<gene>
    <name evidence="2" type="ORF">E3N88_11121</name>
</gene>
<organism evidence="2 3">
    <name type="scientific">Mikania micrantha</name>
    <name type="common">bitter vine</name>
    <dbReference type="NCBI Taxonomy" id="192012"/>
    <lineage>
        <taxon>Eukaryota</taxon>
        <taxon>Viridiplantae</taxon>
        <taxon>Streptophyta</taxon>
        <taxon>Embryophyta</taxon>
        <taxon>Tracheophyta</taxon>
        <taxon>Spermatophyta</taxon>
        <taxon>Magnoliopsida</taxon>
        <taxon>eudicotyledons</taxon>
        <taxon>Gunneridae</taxon>
        <taxon>Pentapetalae</taxon>
        <taxon>asterids</taxon>
        <taxon>campanulids</taxon>
        <taxon>Asterales</taxon>
        <taxon>Asteraceae</taxon>
        <taxon>Asteroideae</taxon>
        <taxon>Heliantheae alliance</taxon>
        <taxon>Eupatorieae</taxon>
        <taxon>Mikania</taxon>
    </lineage>
</organism>
<dbReference type="AlphaFoldDB" id="A0A5N6PCH8"/>
<name>A0A5N6PCH8_9ASTR</name>
<protein>
    <submittedName>
        <fullName evidence="2">Uncharacterized protein</fullName>
    </submittedName>
</protein>
<dbReference type="Proteomes" id="UP000326396">
    <property type="component" value="Linkage Group LG13"/>
</dbReference>
<feature type="region of interest" description="Disordered" evidence="1">
    <location>
        <begin position="1"/>
        <end position="28"/>
    </location>
</feature>
<dbReference type="EMBL" id="SZYD01000005">
    <property type="protein sequence ID" value="KAD6119850.1"/>
    <property type="molecule type" value="Genomic_DNA"/>
</dbReference>
<keyword evidence="3" id="KW-1185">Reference proteome</keyword>
<evidence type="ECO:0000313" key="3">
    <source>
        <dbReference type="Proteomes" id="UP000326396"/>
    </source>
</evidence>
<evidence type="ECO:0000256" key="1">
    <source>
        <dbReference type="SAM" id="MobiDB-lite"/>
    </source>
</evidence>
<accession>A0A5N6PCH8</accession>
<proteinExistence type="predicted"/>
<sequence length="100" mass="11649">MLKRPNKPPPHDEGEPHQDASHQHPKRVYRAVRLPVRVEAMLQTIADTTQQLIQQQAQIQQQLQLTRRMDRLEDLISWQVHIELRHAHAEGVQLPAVPQP</sequence>
<comment type="caution">
    <text evidence="2">The sequence shown here is derived from an EMBL/GenBank/DDBJ whole genome shotgun (WGS) entry which is preliminary data.</text>
</comment>
<evidence type="ECO:0000313" key="2">
    <source>
        <dbReference type="EMBL" id="KAD6119850.1"/>
    </source>
</evidence>
<feature type="compositionally biased region" description="Basic and acidic residues" evidence="1">
    <location>
        <begin position="9"/>
        <end position="22"/>
    </location>
</feature>
<reference evidence="2 3" key="1">
    <citation type="submission" date="2019-05" db="EMBL/GenBank/DDBJ databases">
        <title>Mikania micrantha, genome provides insights into the molecular mechanism of rapid growth.</title>
        <authorList>
            <person name="Liu B."/>
        </authorList>
    </citation>
    <scope>NUCLEOTIDE SEQUENCE [LARGE SCALE GENOMIC DNA]</scope>
    <source>
        <strain evidence="2">NLD-2019</strain>
        <tissue evidence="2">Leaf</tissue>
    </source>
</reference>